<keyword evidence="6" id="KW-0325">Glycoprotein</keyword>
<evidence type="ECO:0000256" key="6">
    <source>
        <dbReference type="ARBA" id="ARBA00023180"/>
    </source>
</evidence>
<dbReference type="EMBL" id="WIQZ01000031">
    <property type="protein sequence ID" value="KAF3135831.1"/>
    <property type="molecule type" value="Genomic_DNA"/>
</dbReference>
<dbReference type="CDD" id="cd21176">
    <property type="entry name" value="LPMO_auxiliary-like"/>
    <property type="match status" value="1"/>
</dbReference>
<organism evidence="10 11">
    <name type="scientific">Orbilia oligospora</name>
    <name type="common">Nematode-trapping fungus</name>
    <name type="synonym">Arthrobotrys oligospora</name>
    <dbReference type="NCBI Taxonomy" id="2813651"/>
    <lineage>
        <taxon>Eukaryota</taxon>
        <taxon>Fungi</taxon>
        <taxon>Dikarya</taxon>
        <taxon>Ascomycota</taxon>
        <taxon>Pezizomycotina</taxon>
        <taxon>Orbiliomycetes</taxon>
        <taxon>Orbiliales</taxon>
        <taxon>Orbiliaceae</taxon>
        <taxon>Orbilia</taxon>
    </lineage>
</organism>
<keyword evidence="4" id="KW-0732">Signal</keyword>
<accession>A0A7C8JNQ4</accession>
<name>A0A7C8JNQ4_ORBOL</name>
<evidence type="ECO:0000256" key="3">
    <source>
        <dbReference type="ARBA" id="ARBA00022622"/>
    </source>
</evidence>
<evidence type="ECO:0000259" key="9">
    <source>
        <dbReference type="Pfam" id="PF20238"/>
    </source>
</evidence>
<dbReference type="PANTHER" id="PTHR34992">
    <property type="entry name" value="HYPHAL ANASTAMOSIS-7 PROTEIN"/>
    <property type="match status" value="1"/>
</dbReference>
<evidence type="ECO:0000256" key="5">
    <source>
        <dbReference type="ARBA" id="ARBA00023136"/>
    </source>
</evidence>
<evidence type="ECO:0000256" key="2">
    <source>
        <dbReference type="ARBA" id="ARBA00022475"/>
    </source>
</evidence>
<comment type="subcellular location">
    <subcellularLocation>
        <location evidence="1">Cell membrane</location>
        <topology evidence="1">Lipid-anchor</topology>
        <topology evidence="1">GPI-anchor</topology>
    </subcellularLocation>
</comment>
<dbReference type="AlphaFoldDB" id="A0A7C8JNQ4"/>
<evidence type="ECO:0000256" key="1">
    <source>
        <dbReference type="ARBA" id="ARBA00004609"/>
    </source>
</evidence>
<evidence type="ECO:0000313" key="10">
    <source>
        <dbReference type="EMBL" id="KAF3135831.1"/>
    </source>
</evidence>
<feature type="transmembrane region" description="Helical" evidence="8">
    <location>
        <begin position="48"/>
        <end position="67"/>
    </location>
</feature>
<comment type="caution">
    <text evidence="10">The sequence shown here is derived from an EMBL/GenBank/DDBJ whole genome shotgun (WGS) entry which is preliminary data.</text>
</comment>
<evidence type="ECO:0000256" key="4">
    <source>
        <dbReference type="ARBA" id="ARBA00022729"/>
    </source>
</evidence>
<dbReference type="Pfam" id="PF20238">
    <property type="entry name" value="BIM1-like_dom"/>
    <property type="match status" value="1"/>
</dbReference>
<dbReference type="GO" id="GO:0005886">
    <property type="term" value="C:plasma membrane"/>
    <property type="evidence" value="ECO:0007669"/>
    <property type="project" value="UniProtKB-SubCell"/>
</dbReference>
<keyword evidence="3" id="KW-0336">GPI-anchor</keyword>
<protein>
    <recommendedName>
        <fullName evidence="9">Copper acquisition factor BIM1-like domain-containing protein</fullName>
    </recommendedName>
</protein>
<evidence type="ECO:0000256" key="7">
    <source>
        <dbReference type="ARBA" id="ARBA00023288"/>
    </source>
</evidence>
<dbReference type="Proteomes" id="UP000480548">
    <property type="component" value="Unassembled WGS sequence"/>
</dbReference>
<keyword evidence="2" id="KW-1003">Cell membrane</keyword>
<dbReference type="InterPro" id="IPR046936">
    <property type="entry name" value="BIM1-like"/>
</dbReference>
<keyword evidence="7" id="KW-0449">Lipoprotein</keyword>
<reference evidence="10 11" key="1">
    <citation type="submission" date="2019-06" db="EMBL/GenBank/DDBJ databases">
        <authorList>
            <person name="Palmer J.M."/>
        </authorList>
    </citation>
    <scope>NUCLEOTIDE SEQUENCE [LARGE SCALE GENOMIC DNA]</scope>
    <source>
        <strain evidence="10 11">TWF703</strain>
    </source>
</reference>
<keyword evidence="8" id="KW-0812">Transmembrane</keyword>
<proteinExistence type="predicted"/>
<evidence type="ECO:0000313" key="11">
    <source>
        <dbReference type="Proteomes" id="UP000480548"/>
    </source>
</evidence>
<keyword evidence="8" id="KW-1133">Transmembrane helix</keyword>
<evidence type="ECO:0000256" key="8">
    <source>
        <dbReference type="SAM" id="Phobius"/>
    </source>
</evidence>
<gene>
    <name evidence="10" type="ORF">TWF703_005927</name>
</gene>
<feature type="domain" description="Copper acquisition factor BIM1-like" evidence="9">
    <location>
        <begin position="63"/>
        <end position="203"/>
    </location>
</feature>
<dbReference type="GO" id="GO:0098552">
    <property type="term" value="C:side of membrane"/>
    <property type="evidence" value="ECO:0007669"/>
    <property type="project" value="UniProtKB-KW"/>
</dbReference>
<keyword evidence="5 8" id="KW-0472">Membrane</keyword>
<sequence>MGWAGLFTYAVENSVYGPRYLAQEPRKISYKYCDIVVDNSQKMRFHQLSFLLLTFFSPYFAFAHFFLKIPAYIGYDDTLQATAPCGGFSATARPVVTKFTVNGFPVGITSTHNGVTYEFRAALLSAPTTWVSLTPTCQVTSGGYPYFCEPQIPGVAAWAGQDAILQVIQHASDGTLYQCAAIKFVTGGPYTGYTTTQCRNSTSPATNAVWV</sequence>
<dbReference type="PANTHER" id="PTHR34992:SF11">
    <property type="entry name" value="COPPER ACQUISITION FACTOR BIM1-LIKE DOMAIN-CONTAINING PROTEIN"/>
    <property type="match status" value="1"/>
</dbReference>
<dbReference type="InterPro" id="IPR046530">
    <property type="entry name" value="BIM1-like_dom"/>
</dbReference>